<dbReference type="AlphaFoldDB" id="A0A3S9AZX5"/>
<feature type="transmembrane region" description="Helical" evidence="1">
    <location>
        <begin position="20"/>
        <end position="42"/>
    </location>
</feature>
<feature type="transmembrane region" description="Helical" evidence="1">
    <location>
        <begin position="357"/>
        <end position="384"/>
    </location>
</feature>
<dbReference type="PANTHER" id="PTHR35342">
    <property type="entry name" value="TRICARBOXYLIC TRANSPORT PROTEIN"/>
    <property type="match status" value="1"/>
</dbReference>
<feature type="transmembrane region" description="Helical" evidence="1">
    <location>
        <begin position="321"/>
        <end position="345"/>
    </location>
</feature>
<protein>
    <recommendedName>
        <fullName evidence="2">DUF112 domain-containing protein</fullName>
    </recommendedName>
</protein>
<feature type="transmembrane region" description="Helical" evidence="1">
    <location>
        <begin position="111"/>
        <end position="133"/>
    </location>
</feature>
<feature type="transmembrane region" description="Helical" evidence="1">
    <location>
        <begin position="250"/>
        <end position="272"/>
    </location>
</feature>
<keyword evidence="4" id="KW-1185">Reference proteome</keyword>
<evidence type="ECO:0000259" key="2">
    <source>
        <dbReference type="Pfam" id="PF01970"/>
    </source>
</evidence>
<dbReference type="RefSeq" id="WP_126007172.1">
    <property type="nucleotide sequence ID" value="NZ_CP032509.1"/>
</dbReference>
<feature type="transmembrane region" description="Helical" evidence="1">
    <location>
        <begin position="404"/>
        <end position="425"/>
    </location>
</feature>
<gene>
    <name evidence="3" type="ORF">D5400_02030</name>
</gene>
<sequence>MIEMSSVYGAFSLLSSDINAWLYLLPGLVIGLVFGAMPGISITMAMAFALPATLYMDFLPAIVFLTAIYTGAGFGGSVPAVLMGIPGTSSAVATTFDGYPMARKGQHNQALGVALASSVFGCLLSYVLLFFLIAPVSSVVLKLGPLEMFAVAVWGMLLLGSLAGAHISRGLLAGVFGVLLGTVGMNTAGFIRGTMGVPWLLDGVPQIPAMMGLLAASQLIGLINTTYLIEDESSRKISFSKIVDGLKLTFTYPMIIIRGSVIGVVIGAIPGVGSSISNLLSYSETKRNAPDGDTFGQGNPKGVIAAESANSSSEGGAMATMLALGIPGGGATAILLAAFAMHNIVGGPSFIANNKDIVYAVIFSNFAQAILLLFVGLGFVYVASYVVRVPLRFLIPSVLVVSTFGAYAIEGSAAGPITLWIFSVLGWAMVRYGYPVAAAVVGLLLGSLLEGNLLRTNQISGGDFISYGLERPWALLIFALMIGSIIMQAVSKRKKLKQAAENSESRSASEAS</sequence>
<accession>A0A3S9AZX5</accession>
<keyword evidence="1" id="KW-0472">Membrane</keyword>
<evidence type="ECO:0000313" key="4">
    <source>
        <dbReference type="Proteomes" id="UP000268192"/>
    </source>
</evidence>
<dbReference type="InterPro" id="IPR002823">
    <property type="entry name" value="DUF112_TM"/>
</dbReference>
<evidence type="ECO:0000256" key="1">
    <source>
        <dbReference type="SAM" id="Phobius"/>
    </source>
</evidence>
<dbReference type="EMBL" id="CP032509">
    <property type="protein sequence ID" value="AZN70215.1"/>
    <property type="molecule type" value="Genomic_DNA"/>
</dbReference>
<organism evidence="3 4">
    <name type="scientific">Georhizobium profundi</name>
    <dbReference type="NCBI Taxonomy" id="2341112"/>
    <lineage>
        <taxon>Bacteria</taxon>
        <taxon>Pseudomonadati</taxon>
        <taxon>Pseudomonadota</taxon>
        <taxon>Alphaproteobacteria</taxon>
        <taxon>Hyphomicrobiales</taxon>
        <taxon>Rhizobiaceae</taxon>
        <taxon>Georhizobium</taxon>
    </lineage>
</organism>
<keyword evidence="1" id="KW-0812">Transmembrane</keyword>
<dbReference type="OrthoDB" id="9791872at2"/>
<feature type="transmembrane region" description="Helical" evidence="1">
    <location>
        <begin position="171"/>
        <end position="191"/>
    </location>
</feature>
<feature type="transmembrane region" description="Helical" evidence="1">
    <location>
        <begin position="54"/>
        <end position="74"/>
    </location>
</feature>
<feature type="transmembrane region" description="Helical" evidence="1">
    <location>
        <begin position="432"/>
        <end position="453"/>
    </location>
</feature>
<dbReference type="Proteomes" id="UP000268192">
    <property type="component" value="Chromosome"/>
</dbReference>
<keyword evidence="1" id="KW-1133">Transmembrane helix</keyword>
<dbReference type="Pfam" id="PF01970">
    <property type="entry name" value="TctA"/>
    <property type="match status" value="1"/>
</dbReference>
<reference evidence="3 4" key="1">
    <citation type="submission" date="2018-09" db="EMBL/GenBank/DDBJ databases">
        <title>Marinorhizobium profundi gen. nov., sp. nov., isolated from a deep-sea sediment sample from the New Britain Trench and proposal of Marinorhizobiaceae fam. nov. in the order Rhizobiales of the class Alphaproteobacteria.</title>
        <authorList>
            <person name="Cao J."/>
        </authorList>
    </citation>
    <scope>NUCLEOTIDE SEQUENCE [LARGE SCALE GENOMIC DNA]</scope>
    <source>
        <strain evidence="3 4">WS11</strain>
    </source>
</reference>
<feature type="transmembrane region" description="Helical" evidence="1">
    <location>
        <begin position="473"/>
        <end position="490"/>
    </location>
</feature>
<dbReference type="PANTHER" id="PTHR35342:SF5">
    <property type="entry name" value="TRICARBOXYLIC TRANSPORT PROTEIN"/>
    <property type="match status" value="1"/>
</dbReference>
<evidence type="ECO:0000313" key="3">
    <source>
        <dbReference type="EMBL" id="AZN70215.1"/>
    </source>
</evidence>
<name>A0A3S9AZX5_9HYPH</name>
<feature type="transmembrane region" description="Helical" evidence="1">
    <location>
        <begin position="211"/>
        <end position="229"/>
    </location>
</feature>
<feature type="domain" description="DUF112" evidence="2">
    <location>
        <begin position="22"/>
        <end position="440"/>
    </location>
</feature>
<proteinExistence type="predicted"/>
<dbReference type="KEGG" id="abaw:D5400_02030"/>
<feature type="transmembrane region" description="Helical" evidence="1">
    <location>
        <begin position="139"/>
        <end position="159"/>
    </location>
</feature>